<name>A0A8H4QFP7_9AGAR</name>
<evidence type="ECO:0000313" key="2">
    <source>
        <dbReference type="EMBL" id="KAF4610133.1"/>
    </source>
</evidence>
<protein>
    <submittedName>
        <fullName evidence="2">Uncharacterized protein</fullName>
    </submittedName>
</protein>
<dbReference type="Proteomes" id="UP000521872">
    <property type="component" value="Unassembled WGS sequence"/>
</dbReference>
<dbReference type="EMBL" id="JAACJL010000059">
    <property type="protein sequence ID" value="KAF4610133.1"/>
    <property type="molecule type" value="Genomic_DNA"/>
</dbReference>
<accession>A0A8H4QFP7</accession>
<dbReference type="AlphaFoldDB" id="A0A8H4QFP7"/>
<evidence type="ECO:0000256" key="1">
    <source>
        <dbReference type="SAM" id="MobiDB-lite"/>
    </source>
</evidence>
<reference evidence="2 3" key="1">
    <citation type="submission" date="2019-12" db="EMBL/GenBank/DDBJ databases">
        <authorList>
            <person name="Floudas D."/>
            <person name="Bentzer J."/>
            <person name="Ahren D."/>
            <person name="Johansson T."/>
            <person name="Persson P."/>
            <person name="Tunlid A."/>
        </authorList>
    </citation>
    <scope>NUCLEOTIDE SEQUENCE [LARGE SCALE GENOMIC DNA]</scope>
    <source>
        <strain evidence="2 3">CBS 102.39</strain>
    </source>
</reference>
<gene>
    <name evidence="2" type="ORF">D9613_010217</name>
</gene>
<comment type="caution">
    <text evidence="2">The sequence shown here is derived from an EMBL/GenBank/DDBJ whole genome shotgun (WGS) entry which is preliminary data.</text>
</comment>
<feature type="region of interest" description="Disordered" evidence="1">
    <location>
        <begin position="793"/>
        <end position="818"/>
    </location>
</feature>
<feature type="compositionally biased region" description="Polar residues" evidence="1">
    <location>
        <begin position="797"/>
        <end position="812"/>
    </location>
</feature>
<keyword evidence="3" id="KW-1185">Reference proteome</keyword>
<evidence type="ECO:0000313" key="3">
    <source>
        <dbReference type="Proteomes" id="UP000521872"/>
    </source>
</evidence>
<sequence>MERATPSYSKTERKVLYTQKEGYMKCTSAKERKAFVATNIFPALCAVWRTETSETSIPHIEDKIQKLLSWIRNNWRLSQTQNGKPISLKVRSSTVIGQIFREKVKEEVKRLTEEARLQNKCSARIGTWAKALKNIRMKLGPEELKAVEEETQRQSKMGPNVEAKRKLRLRHWKTRLDEAAQRNFMEMDMLTFTFIVHRNQDGELEVCFHDKVAYLLGLPESFNMSPQAPRHVANFKNALSDYIVDLKKELARYAVMANGKVPTFRGISTELLGDLMTSIDHDAQFSGHIPTLEDIWYIDEDQYPMFKADCDPNKATKAQLEAVMRGYIGRHYFMATGKERKAVPWEQIEGNETKFFDKQYLPKGFSFKPPRDMLKGDIVKFIHHIIRRQEQYKSSKDVFRFSMVTTGRANASEIIPASYEALKDAQTTTKKTRKKKLAVPNAGRIMLRPNVDLDCVQIDRSIGPLGSIRHPCHWEGIIELGIQSHLGTTSQAIIDLSMQSGIDPNLGSQHTTSIDPTLDTQLTTTIDPNLDSQHTTSIDPTLDTQLTTTIDPTLDNQLTSAIDPNLDNQLTTAIDPNLGPHRLFKTVPTCFIDQQSDTQLIPPQNISQVVMNLAPTSIGPQGVTTNVHTHVLNPNTAIDPNLDHPTHLRNVTTSLIDPKIHVLLTNPRNITTAQMIIHRHLPTLDPQRMVSPTAIIDPKTSLGPNLDNPLTYLGSGEIPRNPSVTTMGPQDKGIIVPTSIDPDSDDPLVMKTPTIAAARQRPLPRKRKSGLSMSSLARPQSAYMAEIYGDHGDHNAVNRTTTTDSVKQSNPKKTADERAIEEAAIFGASTAKRQRKPTAKSLLK</sequence>
<organism evidence="2 3">
    <name type="scientific">Agrocybe pediades</name>
    <dbReference type="NCBI Taxonomy" id="84607"/>
    <lineage>
        <taxon>Eukaryota</taxon>
        <taxon>Fungi</taxon>
        <taxon>Dikarya</taxon>
        <taxon>Basidiomycota</taxon>
        <taxon>Agaricomycotina</taxon>
        <taxon>Agaricomycetes</taxon>
        <taxon>Agaricomycetidae</taxon>
        <taxon>Agaricales</taxon>
        <taxon>Agaricineae</taxon>
        <taxon>Strophariaceae</taxon>
        <taxon>Agrocybe</taxon>
    </lineage>
</organism>
<proteinExistence type="predicted"/>
<dbReference type="PROSITE" id="PS50096">
    <property type="entry name" value="IQ"/>
    <property type="match status" value="1"/>
</dbReference>